<protein>
    <recommendedName>
        <fullName evidence="4">DUF1344 domain-containing protein</fullName>
    </recommendedName>
</protein>
<dbReference type="Proteomes" id="UP000323300">
    <property type="component" value="Unassembled WGS sequence"/>
</dbReference>
<evidence type="ECO:0000313" key="3">
    <source>
        <dbReference type="Proteomes" id="UP000323300"/>
    </source>
</evidence>
<proteinExistence type="predicted"/>
<dbReference type="EMBL" id="FOSL01000020">
    <property type="protein sequence ID" value="SFK97910.1"/>
    <property type="molecule type" value="Genomic_DNA"/>
</dbReference>
<dbReference type="InterPro" id="IPR009780">
    <property type="entry name" value="DUF1344"/>
</dbReference>
<accession>A0A1I4DYW3</accession>
<keyword evidence="3" id="KW-1185">Reference proteome</keyword>
<name>A0A1I4DYW3_9HYPH</name>
<dbReference type="RefSeq" id="WP_149762837.1">
    <property type="nucleotide sequence ID" value="NZ_BSPE01000046.1"/>
</dbReference>
<sequence>MKRILIGAAAVLMLSGAAMAAEAEGQIKSIDAEKLTITLNDGKSYKLPGEFDVTALKEGMDIILAYDKVGDDNLITDMELSQ</sequence>
<evidence type="ECO:0000256" key="1">
    <source>
        <dbReference type="SAM" id="SignalP"/>
    </source>
</evidence>
<evidence type="ECO:0008006" key="4">
    <source>
        <dbReference type="Google" id="ProtNLM"/>
    </source>
</evidence>
<evidence type="ECO:0000313" key="2">
    <source>
        <dbReference type="EMBL" id="SFK97910.1"/>
    </source>
</evidence>
<reference evidence="2 3" key="1">
    <citation type="submission" date="2016-10" db="EMBL/GenBank/DDBJ databases">
        <authorList>
            <person name="Varghese N."/>
            <person name="Submissions S."/>
        </authorList>
    </citation>
    <scope>NUCLEOTIDE SEQUENCE [LARGE SCALE GENOMIC DNA]</scope>
    <source>
        <strain evidence="2 3">DSM 21822</strain>
    </source>
</reference>
<dbReference type="Pfam" id="PF07076">
    <property type="entry name" value="DUF1344"/>
    <property type="match status" value="1"/>
</dbReference>
<feature type="signal peptide" evidence="1">
    <location>
        <begin position="1"/>
        <end position="20"/>
    </location>
</feature>
<feature type="chain" id="PRO_5009302666" description="DUF1344 domain-containing protein" evidence="1">
    <location>
        <begin position="21"/>
        <end position="82"/>
    </location>
</feature>
<organism evidence="2 3">
    <name type="scientific">Neomesorhizobium albiziae</name>
    <dbReference type="NCBI Taxonomy" id="335020"/>
    <lineage>
        <taxon>Bacteria</taxon>
        <taxon>Pseudomonadati</taxon>
        <taxon>Pseudomonadota</taxon>
        <taxon>Alphaproteobacteria</taxon>
        <taxon>Hyphomicrobiales</taxon>
        <taxon>Phyllobacteriaceae</taxon>
        <taxon>Neomesorhizobium</taxon>
    </lineage>
</organism>
<dbReference type="OrthoDB" id="7872012at2"/>
<dbReference type="AlphaFoldDB" id="A0A1I4DYW3"/>
<gene>
    <name evidence="2" type="ORF">SAMN04488498_12085</name>
</gene>
<keyword evidence="1" id="KW-0732">Signal</keyword>